<sequence length="449" mass="50427">MSDKQSKTQGFQLKFRHVVVFLLISAVVLFICFRLSLKRRLNAEYARIRAQGYPVNARELDDFYSIPSDAKNGAEVVEDALIKKVTWSGDKADKLPVSGSVSFDTRTDILKGESLKLVAEYMEENREFLEMLYELRDYNYARYDTDLSRGFAATLEHLSPLKKAAETAMEESIYRTSIGETHNAIRSTETMFALGRTLSKEPTLISYLVKLAIDRMGAASLERTVNMCELDRKQLDRLNALVKSAKNSNVFSRAIAGERAFGMSAFRSQQDMVSVTGMPGPLYLLYAASGLKDKDELLYIDLVSMFLDASKKPFVQRNTAFRKAVRDTKNGVSVWNFGAYIIMPALSKVSDLSLEYLAQLDATKVGLAIEKYRLDKDRLPEKLADLTPTYLDEVPVDPFDGKPMKYLKKGDTNYVVYSIGKDGTDNGGTEPKGGALRSMYDVTFTVERP</sequence>
<gene>
    <name evidence="2" type="ORF">STSP2_01632</name>
</gene>
<dbReference type="STRING" id="1936003.STSP2_01632"/>
<feature type="transmembrane region" description="Helical" evidence="1">
    <location>
        <begin position="15"/>
        <end position="37"/>
    </location>
</feature>
<dbReference type="Gene3D" id="3.30.700.10">
    <property type="entry name" value="Glycoprotein, Type 4 Pilin"/>
    <property type="match status" value="1"/>
</dbReference>
<dbReference type="SUPFAM" id="SSF54523">
    <property type="entry name" value="Pili subunits"/>
    <property type="match status" value="1"/>
</dbReference>
<name>A0A1U9NL63_9BACT</name>
<evidence type="ECO:0000256" key="1">
    <source>
        <dbReference type="SAM" id="Phobius"/>
    </source>
</evidence>
<dbReference type="AlphaFoldDB" id="A0A1U9NL63"/>
<dbReference type="Proteomes" id="UP000189674">
    <property type="component" value="Chromosome"/>
</dbReference>
<evidence type="ECO:0000313" key="3">
    <source>
        <dbReference type="Proteomes" id="UP000189674"/>
    </source>
</evidence>
<dbReference type="RefSeq" id="WP_146661491.1">
    <property type="nucleotide sequence ID" value="NZ_CP019791.1"/>
</dbReference>
<accession>A0A1U9NL63</accession>
<proteinExistence type="predicted"/>
<keyword evidence="1" id="KW-0472">Membrane</keyword>
<reference evidence="3" key="1">
    <citation type="submission" date="2017-02" db="EMBL/GenBank/DDBJ databases">
        <title>Comparative genomics and description of representatives of a novel lineage of planctomycetes thriving in anoxic sediments.</title>
        <authorList>
            <person name="Spring S."/>
            <person name="Bunk B."/>
            <person name="Sproer C."/>
        </authorList>
    </citation>
    <scope>NUCLEOTIDE SEQUENCE [LARGE SCALE GENOMIC DNA]</scope>
    <source>
        <strain evidence="3">ST-NAGAB-D1</strain>
    </source>
</reference>
<dbReference type="KEGG" id="alus:STSP2_01632"/>
<organism evidence="2 3">
    <name type="scientific">Anaerohalosphaera lusitana</name>
    <dbReference type="NCBI Taxonomy" id="1936003"/>
    <lineage>
        <taxon>Bacteria</taxon>
        <taxon>Pseudomonadati</taxon>
        <taxon>Planctomycetota</taxon>
        <taxon>Phycisphaerae</taxon>
        <taxon>Sedimentisphaerales</taxon>
        <taxon>Anaerohalosphaeraceae</taxon>
        <taxon>Anaerohalosphaera</taxon>
    </lineage>
</organism>
<dbReference type="OrthoDB" id="273311at2"/>
<keyword evidence="3" id="KW-1185">Reference proteome</keyword>
<keyword evidence="1" id="KW-1133">Transmembrane helix</keyword>
<dbReference type="EMBL" id="CP019791">
    <property type="protein sequence ID" value="AQT68468.1"/>
    <property type="molecule type" value="Genomic_DNA"/>
</dbReference>
<dbReference type="InterPro" id="IPR045584">
    <property type="entry name" value="Pilin-like"/>
</dbReference>
<evidence type="ECO:0000313" key="2">
    <source>
        <dbReference type="EMBL" id="AQT68468.1"/>
    </source>
</evidence>
<protein>
    <submittedName>
        <fullName evidence="2">Bacterial type II secretion system protein G</fullName>
    </submittedName>
</protein>
<keyword evidence="1" id="KW-0812">Transmembrane</keyword>